<dbReference type="EMBL" id="MSKM01000039">
    <property type="protein sequence ID" value="OLO52112.1"/>
    <property type="molecule type" value="Genomic_DNA"/>
</dbReference>
<keyword evidence="1" id="KW-0732">Signal</keyword>
<sequence length="84" mass="9177">MRQTSTPKRFLALTLSAGILTCGLALSSTTASAAEPATVTASAPQARSTDDVAPTGWFDRFKQNWREAARKYNEADQRAARNFR</sequence>
<proteinExistence type="predicted"/>
<feature type="chain" id="PRO_5010301536" evidence="1">
    <location>
        <begin position="34"/>
        <end position="84"/>
    </location>
</feature>
<accession>A0A1Q8VVE0</accession>
<dbReference type="RefSeq" id="WP_070658691.1">
    <property type="nucleotide sequence ID" value="NZ_MSKM01000039.1"/>
</dbReference>
<feature type="signal peptide" evidence="1">
    <location>
        <begin position="1"/>
        <end position="33"/>
    </location>
</feature>
<gene>
    <name evidence="2" type="ORF">BKH27_10185</name>
</gene>
<protein>
    <submittedName>
        <fullName evidence="2">Uncharacterized protein</fullName>
    </submittedName>
</protein>
<comment type="caution">
    <text evidence="2">The sequence shown here is derived from an EMBL/GenBank/DDBJ whole genome shotgun (WGS) entry which is preliminary data.</text>
</comment>
<reference evidence="2 3" key="1">
    <citation type="submission" date="2016-12" db="EMBL/GenBank/DDBJ databases">
        <title>Genomic comparison of strains in the 'Actinomyces naeslundii' group.</title>
        <authorList>
            <person name="Mughal S.R."/>
            <person name="Do T."/>
            <person name="Gilbert S.C."/>
            <person name="Witherden E.A."/>
            <person name="Didelot X."/>
            <person name="Beighton D."/>
        </authorList>
    </citation>
    <scope>NUCLEOTIDE SEQUENCE [LARGE SCALE GENOMIC DNA]</scope>
    <source>
        <strain evidence="2 3">MMRCO6-1</strain>
    </source>
</reference>
<dbReference type="Proteomes" id="UP000185772">
    <property type="component" value="Unassembled WGS sequence"/>
</dbReference>
<evidence type="ECO:0000256" key="1">
    <source>
        <dbReference type="SAM" id="SignalP"/>
    </source>
</evidence>
<organism evidence="2 3">
    <name type="scientific">Actinomyces oris</name>
    <dbReference type="NCBI Taxonomy" id="544580"/>
    <lineage>
        <taxon>Bacteria</taxon>
        <taxon>Bacillati</taxon>
        <taxon>Actinomycetota</taxon>
        <taxon>Actinomycetes</taxon>
        <taxon>Actinomycetales</taxon>
        <taxon>Actinomycetaceae</taxon>
        <taxon>Actinomyces</taxon>
    </lineage>
</organism>
<dbReference type="AlphaFoldDB" id="A0A1Q8VVE0"/>
<evidence type="ECO:0000313" key="3">
    <source>
        <dbReference type="Proteomes" id="UP000185772"/>
    </source>
</evidence>
<name>A0A1Q8VVE0_9ACTO</name>
<evidence type="ECO:0000313" key="2">
    <source>
        <dbReference type="EMBL" id="OLO52112.1"/>
    </source>
</evidence>